<keyword evidence="2" id="KW-0413">Isomerase</keyword>
<dbReference type="SUPFAM" id="SSF52833">
    <property type="entry name" value="Thioredoxin-like"/>
    <property type="match status" value="1"/>
</dbReference>
<dbReference type="EMBL" id="AP026974">
    <property type="protein sequence ID" value="BDT79614.1"/>
    <property type="molecule type" value="Genomic_DNA"/>
</dbReference>
<feature type="domain" description="DSBA-like thioredoxin" evidence="1">
    <location>
        <begin position="4"/>
        <end position="177"/>
    </location>
</feature>
<organism evidence="2 3">
    <name type="scientific">Polynucleobacter yangtzensis</name>
    <dbReference type="NCBI Taxonomy" id="1743159"/>
    <lineage>
        <taxon>Bacteria</taxon>
        <taxon>Pseudomonadati</taxon>
        <taxon>Pseudomonadota</taxon>
        <taxon>Betaproteobacteria</taxon>
        <taxon>Burkholderiales</taxon>
        <taxon>Burkholderiaceae</taxon>
        <taxon>Polynucleobacter</taxon>
    </lineage>
</organism>
<dbReference type="PANTHER" id="PTHR13887">
    <property type="entry name" value="GLUTATHIONE S-TRANSFERASE KAPPA"/>
    <property type="match status" value="1"/>
</dbReference>
<reference evidence="2 3" key="1">
    <citation type="submission" date="2022-11" db="EMBL/GenBank/DDBJ databases">
        <title>Complete Genome Sequences of three Polynucleobacter sp. Subcluster PnecC Strains KF022, KF023, and KF032 Isolated from a Shallow Eutrophic Lake in Japan.</title>
        <authorList>
            <person name="Ogata Y."/>
            <person name="Watanabe K."/>
            <person name="Takemine S."/>
            <person name="Shindo C."/>
            <person name="Kurokawa R."/>
            <person name="Suda W."/>
        </authorList>
    </citation>
    <scope>NUCLEOTIDE SEQUENCE [LARGE SCALE GENOMIC DNA]</scope>
    <source>
        <strain evidence="2 3">KF032</strain>
    </source>
</reference>
<dbReference type="PANTHER" id="PTHR13887:SF41">
    <property type="entry name" value="THIOREDOXIN SUPERFAMILY PROTEIN"/>
    <property type="match status" value="1"/>
</dbReference>
<evidence type="ECO:0000259" key="1">
    <source>
        <dbReference type="Pfam" id="PF01323"/>
    </source>
</evidence>
<evidence type="ECO:0000313" key="3">
    <source>
        <dbReference type="Proteomes" id="UP001211204"/>
    </source>
</evidence>
<dbReference type="RefSeq" id="WP_281744913.1">
    <property type="nucleotide sequence ID" value="NZ_AP026974.1"/>
</dbReference>
<protein>
    <submittedName>
        <fullName evidence="2">Polyketide biosynthesis dithiol-disulfide isomerase</fullName>
    </submittedName>
</protein>
<dbReference type="GO" id="GO:0016853">
    <property type="term" value="F:isomerase activity"/>
    <property type="evidence" value="ECO:0007669"/>
    <property type="project" value="UniProtKB-KW"/>
</dbReference>
<evidence type="ECO:0000313" key="2">
    <source>
        <dbReference type="EMBL" id="BDT79614.1"/>
    </source>
</evidence>
<name>A0ABN6TSZ9_9BURK</name>
<dbReference type="InterPro" id="IPR036249">
    <property type="entry name" value="Thioredoxin-like_sf"/>
</dbReference>
<keyword evidence="3" id="KW-1185">Reference proteome</keyword>
<accession>A0ABN6TSZ9</accession>
<dbReference type="Pfam" id="PF01323">
    <property type="entry name" value="DSBA"/>
    <property type="match status" value="1"/>
</dbReference>
<dbReference type="InterPro" id="IPR001853">
    <property type="entry name" value="DSBA-like_thioredoxin_dom"/>
</dbReference>
<dbReference type="Gene3D" id="3.40.30.10">
    <property type="entry name" value="Glutaredoxin"/>
    <property type="match status" value="1"/>
</dbReference>
<proteinExistence type="predicted"/>
<sequence>MMIQIQIWADFECPYCYFQTIVLEKLQARYREKLEIVWRAFELASVEDKTLPSKSYIENLEIAKSEPIVVQENLELLTPKFLTHTWLAQESVCFANSQGLSLKLARALFDAFFLHGRDISDETIVMKIASQSGLDSKLLSQAIDNGELTKQVIADEQEFKAFGFQGVPAMWIGEKNFSPKSFTPATVYKTIEELLSLLPISKQ</sequence>
<gene>
    <name evidence="2" type="primary">frnE</name>
    <name evidence="2" type="ORF">PKF032_15020</name>
</gene>
<dbReference type="Proteomes" id="UP001211204">
    <property type="component" value="Chromosome"/>
</dbReference>